<dbReference type="GO" id="GO:0003700">
    <property type="term" value="F:DNA-binding transcription factor activity"/>
    <property type="evidence" value="ECO:0007669"/>
    <property type="project" value="InterPro"/>
</dbReference>
<dbReference type="SMART" id="SM00866">
    <property type="entry name" value="UTRA"/>
    <property type="match status" value="1"/>
</dbReference>
<dbReference type="Proteomes" id="UP000325607">
    <property type="component" value="Unassembled WGS sequence"/>
</dbReference>
<reference evidence="5 6" key="1">
    <citation type="submission" date="2019-09" db="EMBL/GenBank/DDBJ databases">
        <authorList>
            <person name="Chandra G."/>
            <person name="Truman W A."/>
        </authorList>
    </citation>
    <scope>NUCLEOTIDE SEQUENCE [LARGE SCALE GENOMIC DNA]</scope>
    <source>
        <strain evidence="5">PS645</strain>
    </source>
</reference>
<sequence>MGAVFQLARDGGVSDSLRSRGTHFLPSPPLKYSLPANPVFGFTLYMIRQVRFDKKQRVVDELIRRIESGLMEDGFLLPGEHQLAQEFKVSRGTLREALAELKRRNYIATQSGVGSIVTFDGVVLDQRSGWAQALADSGALINTEVLRLEAVSRPDLLSRFGTAQFITLDRRRRANDGTLVSLERSLMPANGGLESLPRVGLIDNSLTITLAAYGYIGERGDQWIGAEPLSAEDAELLGRPVGTVFLKALRTTYDRQNRFMEQVESLLDPVHFRLHLQFGTPQ</sequence>
<dbReference type="SUPFAM" id="SSF64288">
    <property type="entry name" value="Chorismate lyase-like"/>
    <property type="match status" value="1"/>
</dbReference>
<dbReference type="GO" id="GO:0003677">
    <property type="term" value="F:DNA binding"/>
    <property type="evidence" value="ECO:0007669"/>
    <property type="project" value="UniProtKB-KW"/>
</dbReference>
<evidence type="ECO:0000313" key="5">
    <source>
        <dbReference type="EMBL" id="VVM60966.1"/>
    </source>
</evidence>
<dbReference type="InterPro" id="IPR050679">
    <property type="entry name" value="Bact_HTH_transcr_reg"/>
</dbReference>
<dbReference type="PANTHER" id="PTHR44846:SF1">
    <property type="entry name" value="MANNOSYL-D-GLYCERATE TRANSPORT_METABOLISM SYSTEM REPRESSOR MNGR-RELATED"/>
    <property type="match status" value="1"/>
</dbReference>
<evidence type="ECO:0000256" key="3">
    <source>
        <dbReference type="ARBA" id="ARBA00023163"/>
    </source>
</evidence>
<dbReference type="PROSITE" id="PS50949">
    <property type="entry name" value="HTH_GNTR"/>
    <property type="match status" value="1"/>
</dbReference>
<dbReference type="GO" id="GO:0045892">
    <property type="term" value="P:negative regulation of DNA-templated transcription"/>
    <property type="evidence" value="ECO:0007669"/>
    <property type="project" value="TreeGrafter"/>
</dbReference>
<keyword evidence="2" id="KW-0238">DNA-binding</keyword>
<dbReference type="EMBL" id="CABVGX010000007">
    <property type="protein sequence ID" value="VVM60966.1"/>
    <property type="molecule type" value="Genomic_DNA"/>
</dbReference>
<dbReference type="Gene3D" id="1.10.10.10">
    <property type="entry name" value="Winged helix-like DNA-binding domain superfamily/Winged helix DNA-binding domain"/>
    <property type="match status" value="1"/>
</dbReference>
<keyword evidence="1" id="KW-0805">Transcription regulation</keyword>
<evidence type="ECO:0000259" key="4">
    <source>
        <dbReference type="PROSITE" id="PS50949"/>
    </source>
</evidence>
<dbReference type="Gene3D" id="3.40.1410.10">
    <property type="entry name" value="Chorismate lyase-like"/>
    <property type="match status" value="1"/>
</dbReference>
<dbReference type="SUPFAM" id="SSF46785">
    <property type="entry name" value="Winged helix' DNA-binding domain"/>
    <property type="match status" value="1"/>
</dbReference>
<dbReference type="InterPro" id="IPR028978">
    <property type="entry name" value="Chorismate_lyase_/UTRA_dom_sf"/>
</dbReference>
<keyword evidence="3" id="KW-0804">Transcription</keyword>
<accession>A0A5E6QXA2</accession>
<protein>
    <recommendedName>
        <fullName evidence="4">HTH gntR-type domain-containing protein</fullName>
    </recommendedName>
</protein>
<proteinExistence type="predicted"/>
<dbReference type="CDD" id="cd07377">
    <property type="entry name" value="WHTH_GntR"/>
    <property type="match status" value="1"/>
</dbReference>
<name>A0A5E6QXA2_PSEFL</name>
<dbReference type="Pfam" id="PF00392">
    <property type="entry name" value="GntR"/>
    <property type="match status" value="1"/>
</dbReference>
<dbReference type="AlphaFoldDB" id="A0A5E6QXA2"/>
<dbReference type="InterPro" id="IPR000524">
    <property type="entry name" value="Tscrpt_reg_HTH_GntR"/>
</dbReference>
<evidence type="ECO:0000256" key="2">
    <source>
        <dbReference type="ARBA" id="ARBA00023125"/>
    </source>
</evidence>
<dbReference type="Pfam" id="PF07702">
    <property type="entry name" value="UTRA"/>
    <property type="match status" value="1"/>
</dbReference>
<dbReference type="PANTHER" id="PTHR44846">
    <property type="entry name" value="MANNOSYL-D-GLYCERATE TRANSPORT/METABOLISM SYSTEM REPRESSOR MNGR-RELATED"/>
    <property type="match status" value="1"/>
</dbReference>
<evidence type="ECO:0000313" key="6">
    <source>
        <dbReference type="Proteomes" id="UP000325607"/>
    </source>
</evidence>
<dbReference type="PRINTS" id="PR00035">
    <property type="entry name" value="HTHGNTR"/>
</dbReference>
<dbReference type="InterPro" id="IPR036390">
    <property type="entry name" value="WH_DNA-bd_sf"/>
</dbReference>
<dbReference type="SMART" id="SM00345">
    <property type="entry name" value="HTH_GNTR"/>
    <property type="match status" value="1"/>
</dbReference>
<dbReference type="InterPro" id="IPR011663">
    <property type="entry name" value="UTRA"/>
</dbReference>
<gene>
    <name evidence="5" type="ORF">PS645_01253</name>
</gene>
<evidence type="ECO:0000256" key="1">
    <source>
        <dbReference type="ARBA" id="ARBA00023015"/>
    </source>
</evidence>
<feature type="domain" description="HTH gntR-type" evidence="4">
    <location>
        <begin position="52"/>
        <end position="120"/>
    </location>
</feature>
<organism evidence="5 6">
    <name type="scientific">Pseudomonas fluorescens</name>
    <dbReference type="NCBI Taxonomy" id="294"/>
    <lineage>
        <taxon>Bacteria</taxon>
        <taxon>Pseudomonadati</taxon>
        <taxon>Pseudomonadota</taxon>
        <taxon>Gammaproteobacteria</taxon>
        <taxon>Pseudomonadales</taxon>
        <taxon>Pseudomonadaceae</taxon>
        <taxon>Pseudomonas</taxon>
    </lineage>
</organism>
<dbReference type="InterPro" id="IPR036388">
    <property type="entry name" value="WH-like_DNA-bd_sf"/>
</dbReference>